<evidence type="ECO:0000259" key="10">
    <source>
        <dbReference type="PROSITE" id="PS50893"/>
    </source>
</evidence>
<keyword evidence="5" id="KW-0547">Nucleotide-binding</keyword>
<sequence length="584" mass="65467">MKAFLTLKSYFFEARWRLLAGFLSLLLVDALQLIIPRIIKWAVDDLTEGRVNPFGLLRYALYIVAISVSMNFIRFFWRYFIIGNSRKIEEKLRNRLFSHIQTLSFKFFNNTKTGDLMAHATNDMNAVRMASGIGLVAATDSVVLGSAALAFMFAINVRLTLMALSIAPFLIVTVLFFGKMLHKRFEGVQATFALLMERARENFSGIRVVKSYVQEKSETDKFSEISSLYVQDNMNLVKVWGMFFPTIMFFAHVSSAIVLLFGGGKVILTEISMGDFVAFTSYLGILIWPMMAIGWVINMLQRGAASLGRINKILDTKPDIKDGEDLIETESVKGDIEFKNVTFSYNGSGPILTNVSLKVKQGETLGLVGRTGTGKSTLANLIPRLFDVQQGEITIGGHSLKRYPLKALRRSVGCVPQDTFLFSDTLRENITFGNANVPEEEIEEITSAAQLNKDLEDFPQGLDTLVGERGVTLSGGQRQRVAIARALLLDPEILILDDAFSSVDTDTEDAILHSLKKKREGRTTIIISHRISTVKDAHKIIVLDEGKIVEQGTHDELLKNEGIYSEMYYMQLLEEELEQSTTRR</sequence>
<dbReference type="InterPro" id="IPR003593">
    <property type="entry name" value="AAA+_ATPase"/>
</dbReference>
<comment type="subcellular location">
    <subcellularLocation>
        <location evidence="1">Cell membrane</location>
        <topology evidence="1">Multi-pass membrane protein</topology>
    </subcellularLocation>
</comment>
<dbReference type="InterPro" id="IPR003439">
    <property type="entry name" value="ABC_transporter-like_ATP-bd"/>
</dbReference>
<dbReference type="InterPro" id="IPR017871">
    <property type="entry name" value="ABC_transporter-like_CS"/>
</dbReference>
<dbReference type="SMART" id="SM00382">
    <property type="entry name" value="AAA"/>
    <property type="match status" value="1"/>
</dbReference>
<dbReference type="PROSITE" id="PS00211">
    <property type="entry name" value="ABC_TRANSPORTER_1"/>
    <property type="match status" value="1"/>
</dbReference>
<dbReference type="InterPro" id="IPR011527">
    <property type="entry name" value="ABC1_TM_dom"/>
</dbReference>
<accession>A0A523UW43</accession>
<dbReference type="AlphaFoldDB" id="A0A523UW43"/>
<dbReference type="FunFam" id="3.40.50.300:FF:000221">
    <property type="entry name" value="Multidrug ABC transporter ATP-binding protein"/>
    <property type="match status" value="1"/>
</dbReference>
<dbReference type="SUPFAM" id="SSF52540">
    <property type="entry name" value="P-loop containing nucleoside triphosphate hydrolases"/>
    <property type="match status" value="1"/>
</dbReference>
<dbReference type="GO" id="GO:0016887">
    <property type="term" value="F:ATP hydrolysis activity"/>
    <property type="evidence" value="ECO:0007669"/>
    <property type="project" value="InterPro"/>
</dbReference>
<dbReference type="GO" id="GO:0015421">
    <property type="term" value="F:ABC-type oligopeptide transporter activity"/>
    <property type="evidence" value="ECO:0007669"/>
    <property type="project" value="TreeGrafter"/>
</dbReference>
<evidence type="ECO:0000256" key="1">
    <source>
        <dbReference type="ARBA" id="ARBA00004651"/>
    </source>
</evidence>
<dbReference type="EMBL" id="SOJN01000046">
    <property type="protein sequence ID" value="TET46737.1"/>
    <property type="molecule type" value="Genomic_DNA"/>
</dbReference>
<dbReference type="Pfam" id="PF00664">
    <property type="entry name" value="ABC_membrane"/>
    <property type="match status" value="1"/>
</dbReference>
<evidence type="ECO:0000256" key="4">
    <source>
        <dbReference type="ARBA" id="ARBA00022692"/>
    </source>
</evidence>
<dbReference type="Pfam" id="PF00005">
    <property type="entry name" value="ABC_tran"/>
    <property type="match status" value="1"/>
</dbReference>
<dbReference type="InterPro" id="IPR036640">
    <property type="entry name" value="ABC1_TM_sf"/>
</dbReference>
<keyword evidence="6 12" id="KW-0067">ATP-binding</keyword>
<reference evidence="12 13" key="1">
    <citation type="submission" date="2019-03" db="EMBL/GenBank/DDBJ databases">
        <title>Metabolic potential of uncultured bacteria and archaea associated with petroleum seepage in deep-sea sediments.</title>
        <authorList>
            <person name="Dong X."/>
            <person name="Hubert C."/>
        </authorList>
    </citation>
    <scope>NUCLEOTIDE SEQUENCE [LARGE SCALE GENOMIC DNA]</scope>
    <source>
        <strain evidence="12">E44_bin18</strain>
    </source>
</reference>
<organism evidence="12 13">
    <name type="scientific">candidate division TA06 bacterium</name>
    <dbReference type="NCBI Taxonomy" id="2250710"/>
    <lineage>
        <taxon>Bacteria</taxon>
        <taxon>Bacteria division TA06</taxon>
    </lineage>
</organism>
<feature type="transmembrane region" description="Helical" evidence="9">
    <location>
        <begin position="161"/>
        <end position="178"/>
    </location>
</feature>
<protein>
    <submittedName>
        <fullName evidence="12">ABC transporter ATP-binding protein</fullName>
    </submittedName>
</protein>
<evidence type="ECO:0000256" key="6">
    <source>
        <dbReference type="ARBA" id="ARBA00022840"/>
    </source>
</evidence>
<dbReference type="InterPro" id="IPR039421">
    <property type="entry name" value="Type_1_exporter"/>
</dbReference>
<evidence type="ECO:0000259" key="11">
    <source>
        <dbReference type="PROSITE" id="PS50929"/>
    </source>
</evidence>
<evidence type="ECO:0000256" key="3">
    <source>
        <dbReference type="ARBA" id="ARBA00022475"/>
    </source>
</evidence>
<keyword evidence="8 9" id="KW-0472">Membrane</keyword>
<feature type="transmembrane region" description="Helical" evidence="9">
    <location>
        <begin position="239"/>
        <end position="264"/>
    </location>
</feature>
<proteinExistence type="predicted"/>
<gene>
    <name evidence="12" type="ORF">E3J62_03300</name>
</gene>
<dbReference type="Proteomes" id="UP000315525">
    <property type="component" value="Unassembled WGS sequence"/>
</dbReference>
<feature type="transmembrane region" description="Helical" evidence="9">
    <location>
        <begin position="56"/>
        <end position="77"/>
    </location>
</feature>
<feature type="transmembrane region" description="Helical" evidence="9">
    <location>
        <begin position="276"/>
        <end position="297"/>
    </location>
</feature>
<dbReference type="Gene3D" id="1.20.1560.10">
    <property type="entry name" value="ABC transporter type 1, transmembrane domain"/>
    <property type="match status" value="1"/>
</dbReference>
<dbReference type="InterPro" id="IPR027417">
    <property type="entry name" value="P-loop_NTPase"/>
</dbReference>
<dbReference type="FunFam" id="1.20.1560.10:FF:000011">
    <property type="entry name" value="Multidrug ABC transporter ATP-binding protein"/>
    <property type="match status" value="1"/>
</dbReference>
<evidence type="ECO:0000256" key="2">
    <source>
        <dbReference type="ARBA" id="ARBA00022448"/>
    </source>
</evidence>
<dbReference type="PROSITE" id="PS50893">
    <property type="entry name" value="ABC_TRANSPORTER_2"/>
    <property type="match status" value="1"/>
</dbReference>
<evidence type="ECO:0000313" key="12">
    <source>
        <dbReference type="EMBL" id="TET46737.1"/>
    </source>
</evidence>
<evidence type="ECO:0000256" key="9">
    <source>
        <dbReference type="SAM" id="Phobius"/>
    </source>
</evidence>
<feature type="domain" description="ABC transporter" evidence="10">
    <location>
        <begin position="336"/>
        <end position="570"/>
    </location>
</feature>
<feature type="domain" description="ABC transmembrane type-1" evidence="11">
    <location>
        <begin position="19"/>
        <end position="302"/>
    </location>
</feature>
<evidence type="ECO:0000256" key="8">
    <source>
        <dbReference type="ARBA" id="ARBA00023136"/>
    </source>
</evidence>
<evidence type="ECO:0000256" key="5">
    <source>
        <dbReference type="ARBA" id="ARBA00022741"/>
    </source>
</evidence>
<feature type="transmembrane region" description="Helical" evidence="9">
    <location>
        <begin position="133"/>
        <end position="155"/>
    </location>
</feature>
<name>A0A523UW43_UNCT6</name>
<dbReference type="GO" id="GO:0005524">
    <property type="term" value="F:ATP binding"/>
    <property type="evidence" value="ECO:0007669"/>
    <property type="project" value="UniProtKB-KW"/>
</dbReference>
<evidence type="ECO:0000256" key="7">
    <source>
        <dbReference type="ARBA" id="ARBA00022989"/>
    </source>
</evidence>
<dbReference type="Gene3D" id="3.40.50.300">
    <property type="entry name" value="P-loop containing nucleotide triphosphate hydrolases"/>
    <property type="match status" value="1"/>
</dbReference>
<keyword evidence="7 9" id="KW-1133">Transmembrane helix</keyword>
<keyword evidence="4 9" id="KW-0812">Transmembrane</keyword>
<dbReference type="SUPFAM" id="SSF90123">
    <property type="entry name" value="ABC transporter transmembrane region"/>
    <property type="match status" value="1"/>
</dbReference>
<dbReference type="PANTHER" id="PTHR43394">
    <property type="entry name" value="ATP-DEPENDENT PERMEASE MDL1, MITOCHONDRIAL"/>
    <property type="match status" value="1"/>
</dbReference>
<comment type="caution">
    <text evidence="12">The sequence shown here is derived from an EMBL/GenBank/DDBJ whole genome shotgun (WGS) entry which is preliminary data.</text>
</comment>
<dbReference type="PROSITE" id="PS50929">
    <property type="entry name" value="ABC_TM1F"/>
    <property type="match status" value="1"/>
</dbReference>
<keyword evidence="2" id="KW-0813">Transport</keyword>
<dbReference type="PANTHER" id="PTHR43394:SF1">
    <property type="entry name" value="ATP-BINDING CASSETTE SUB-FAMILY B MEMBER 10, MITOCHONDRIAL"/>
    <property type="match status" value="1"/>
</dbReference>
<dbReference type="CDD" id="cd18541">
    <property type="entry name" value="ABC_6TM_TmrB_like"/>
    <property type="match status" value="1"/>
</dbReference>
<dbReference type="GO" id="GO:0005886">
    <property type="term" value="C:plasma membrane"/>
    <property type="evidence" value="ECO:0007669"/>
    <property type="project" value="UniProtKB-SubCell"/>
</dbReference>
<evidence type="ECO:0000313" key="13">
    <source>
        <dbReference type="Proteomes" id="UP000315525"/>
    </source>
</evidence>
<keyword evidence="3" id="KW-1003">Cell membrane</keyword>